<dbReference type="PANTHER" id="PTHR42933">
    <property type="entry name" value="SLR6095 PROTEIN"/>
    <property type="match status" value="1"/>
</dbReference>
<keyword evidence="4" id="KW-0949">S-adenosyl-L-methionine</keyword>
<feature type="domain" description="DNA methylase adenine-specific" evidence="7">
    <location>
        <begin position="291"/>
        <end position="511"/>
    </location>
</feature>
<name>A0A2A6ZCC7_9FIRM</name>
<dbReference type="AlphaFoldDB" id="A0A2A6ZCC7"/>
<gene>
    <name evidence="8" type="ORF">CGS46_05600</name>
</gene>
<proteinExistence type="predicted"/>
<dbReference type="Pfam" id="PF02384">
    <property type="entry name" value="N6_Mtase"/>
    <property type="match status" value="1"/>
</dbReference>
<evidence type="ECO:0000256" key="4">
    <source>
        <dbReference type="ARBA" id="ARBA00022691"/>
    </source>
</evidence>
<dbReference type="Gene3D" id="3.40.50.150">
    <property type="entry name" value="Vaccinia Virus protein VP39"/>
    <property type="match status" value="1"/>
</dbReference>
<comment type="caution">
    <text evidence="8">The sequence shown here is derived from an EMBL/GenBank/DDBJ whole genome shotgun (WGS) entry which is preliminary data.</text>
</comment>
<organism evidence="8 9">
    <name type="scientific">Faecalibacterium langellae</name>
    <dbReference type="NCBI Taxonomy" id="3435293"/>
    <lineage>
        <taxon>Bacteria</taxon>
        <taxon>Bacillati</taxon>
        <taxon>Bacillota</taxon>
        <taxon>Clostridia</taxon>
        <taxon>Eubacteriales</taxon>
        <taxon>Oscillospiraceae</taxon>
        <taxon>Faecalibacterium</taxon>
    </lineage>
</organism>
<reference evidence="8 9" key="1">
    <citation type="journal article" date="2017" name="Front. Microbiol.">
        <title>New Insights into the Diversity of the Genus Faecalibacterium.</title>
        <authorList>
            <person name="Benevides L."/>
            <person name="Burman S."/>
            <person name="Martin R."/>
            <person name="Robert V."/>
            <person name="Thomas M."/>
            <person name="Miquel S."/>
            <person name="Chain F."/>
            <person name="Sokol H."/>
            <person name="Bermudez-Humaran L.G."/>
            <person name="Morrison M."/>
            <person name="Langella P."/>
            <person name="Azevedo V.A."/>
            <person name="Chatel J.M."/>
            <person name="Soares S."/>
        </authorList>
    </citation>
    <scope>NUCLEOTIDE SEQUENCE [LARGE SCALE GENOMIC DNA]</scope>
    <source>
        <strain evidence="9">CNCM I-4540</strain>
    </source>
</reference>
<evidence type="ECO:0000256" key="5">
    <source>
        <dbReference type="ARBA" id="ARBA00022747"/>
    </source>
</evidence>
<dbReference type="SUPFAM" id="SSF53335">
    <property type="entry name" value="S-adenosyl-L-methionine-dependent methyltransferases"/>
    <property type="match status" value="1"/>
</dbReference>
<evidence type="ECO:0000313" key="8">
    <source>
        <dbReference type="EMBL" id="PDX59013.1"/>
    </source>
</evidence>
<dbReference type="Proteomes" id="UP000220752">
    <property type="component" value="Unassembled WGS sequence"/>
</dbReference>
<evidence type="ECO:0000256" key="3">
    <source>
        <dbReference type="ARBA" id="ARBA00022679"/>
    </source>
</evidence>
<comment type="catalytic activity">
    <reaction evidence="6">
        <text>a 2'-deoxyadenosine in DNA + S-adenosyl-L-methionine = an N(6)-methyl-2'-deoxyadenosine in DNA + S-adenosyl-L-homocysteine + H(+)</text>
        <dbReference type="Rhea" id="RHEA:15197"/>
        <dbReference type="Rhea" id="RHEA-COMP:12418"/>
        <dbReference type="Rhea" id="RHEA-COMP:12419"/>
        <dbReference type="ChEBI" id="CHEBI:15378"/>
        <dbReference type="ChEBI" id="CHEBI:57856"/>
        <dbReference type="ChEBI" id="CHEBI:59789"/>
        <dbReference type="ChEBI" id="CHEBI:90615"/>
        <dbReference type="ChEBI" id="CHEBI:90616"/>
        <dbReference type="EC" id="2.1.1.72"/>
    </reaction>
</comment>
<accession>A0A2A6ZCC7</accession>
<dbReference type="InterPro" id="IPR003356">
    <property type="entry name" value="DNA_methylase_A-5"/>
</dbReference>
<dbReference type="PRINTS" id="PR00507">
    <property type="entry name" value="N12N6MTFRASE"/>
</dbReference>
<sequence>MRILQYGENPFGYVYVQGELTPNSDINSALKTAGGKPKECNLFDYTRRGSGRAKPEYVITLKHDLQTIIVVECKNSSRKHRSPELNRPKDYALDGALYYAKYLKSCFNVIAIGISGAQKSSVLVDACYWPKEQASYIDLPKSKNIILEPENYLKLVHGEKVQKEYSLSEVKATAVNIHDSLRVNKMTEKQKPLLIAGILIALQDDSFSNDYDRISNFDTLLDSCCSAIKRVLNDGEIDRDKIEEIQNKFREIRSVIKLRATPLSDDNSLRWYINQLEMKIKPMMDYVGNTIDALGIFYHEFISYSSGDGNSLGIVLTPQHLTEFMVDLIDVDKNSHVVDICCGSGAFLVTAMGHMFKQASTPEEIEYIRKNNLYGIEQDSDIHTLALANMIMRKDGKSHIIHGDCFDPFTLNQLKGIHDTAGNPVIFNKGLLNPPYSQKDHSELEFLEQELSLITQGGEVAIVCPMSCAIGTKFKSIRRRLMEHHTLKAVFSMPDDIFYGQGAGTCVCVMVWEAGKPHNPLLSTFFGYYKNDGFVKRKKLGRVDAYNRWESIKAQWLHLYREKEVIDGVTAKACVDAEMEWLCEAYMKTDYSQLTQEDFQATLNDYLAYLVKEGKVYEP</sequence>
<dbReference type="PANTHER" id="PTHR42933:SF1">
    <property type="entry name" value="SITE-SPECIFIC DNA-METHYLTRANSFERASE (ADENINE-SPECIFIC)"/>
    <property type="match status" value="1"/>
</dbReference>
<dbReference type="EC" id="2.1.1.72" evidence="1"/>
<evidence type="ECO:0000313" key="9">
    <source>
        <dbReference type="Proteomes" id="UP000220752"/>
    </source>
</evidence>
<dbReference type="InterPro" id="IPR051537">
    <property type="entry name" value="DNA_Adenine_Mtase"/>
</dbReference>
<dbReference type="CDD" id="cd02440">
    <property type="entry name" value="AdoMet_MTases"/>
    <property type="match status" value="1"/>
</dbReference>
<dbReference type="GO" id="GO:0009007">
    <property type="term" value="F:site-specific DNA-methyltransferase (adenine-specific) activity"/>
    <property type="evidence" value="ECO:0007669"/>
    <property type="project" value="UniProtKB-EC"/>
</dbReference>
<evidence type="ECO:0000259" key="7">
    <source>
        <dbReference type="Pfam" id="PF02384"/>
    </source>
</evidence>
<evidence type="ECO:0000256" key="2">
    <source>
        <dbReference type="ARBA" id="ARBA00022603"/>
    </source>
</evidence>
<keyword evidence="3" id="KW-0808">Transferase</keyword>
<dbReference type="GO" id="GO:0009307">
    <property type="term" value="P:DNA restriction-modification system"/>
    <property type="evidence" value="ECO:0007669"/>
    <property type="project" value="UniProtKB-KW"/>
</dbReference>
<protein>
    <recommendedName>
        <fullName evidence="1">site-specific DNA-methyltransferase (adenine-specific)</fullName>
        <ecNumber evidence="1">2.1.1.72</ecNumber>
    </recommendedName>
</protein>
<evidence type="ECO:0000256" key="1">
    <source>
        <dbReference type="ARBA" id="ARBA00011900"/>
    </source>
</evidence>
<dbReference type="GO" id="GO:0032259">
    <property type="term" value="P:methylation"/>
    <property type="evidence" value="ECO:0007669"/>
    <property type="project" value="UniProtKB-KW"/>
</dbReference>
<dbReference type="InterPro" id="IPR029063">
    <property type="entry name" value="SAM-dependent_MTases_sf"/>
</dbReference>
<dbReference type="GO" id="GO:0003677">
    <property type="term" value="F:DNA binding"/>
    <property type="evidence" value="ECO:0007669"/>
    <property type="project" value="InterPro"/>
</dbReference>
<keyword evidence="9" id="KW-1185">Reference proteome</keyword>
<evidence type="ECO:0000256" key="6">
    <source>
        <dbReference type="ARBA" id="ARBA00047942"/>
    </source>
</evidence>
<dbReference type="EMBL" id="NMTQ01000021">
    <property type="protein sequence ID" value="PDX59013.1"/>
    <property type="molecule type" value="Genomic_DNA"/>
</dbReference>
<keyword evidence="2 8" id="KW-0489">Methyltransferase</keyword>
<dbReference type="GO" id="GO:0008170">
    <property type="term" value="F:N-methyltransferase activity"/>
    <property type="evidence" value="ECO:0007669"/>
    <property type="project" value="InterPro"/>
</dbReference>
<keyword evidence="5" id="KW-0680">Restriction system</keyword>